<gene>
    <name evidence="2" type="ORF">VNI00_011001</name>
</gene>
<keyword evidence="3" id="KW-1185">Reference proteome</keyword>
<dbReference type="PANTHER" id="PTHR38248">
    <property type="entry name" value="FUNK1 6"/>
    <property type="match status" value="1"/>
</dbReference>
<dbReference type="Pfam" id="PF17667">
    <property type="entry name" value="Pkinase_fungal"/>
    <property type="match status" value="1"/>
</dbReference>
<dbReference type="InterPro" id="IPR040976">
    <property type="entry name" value="Pkinase_fungal"/>
</dbReference>
<dbReference type="Proteomes" id="UP001383192">
    <property type="component" value="Unassembled WGS sequence"/>
</dbReference>
<feature type="domain" description="Fungal-type protein kinase" evidence="1">
    <location>
        <begin position="84"/>
        <end position="158"/>
    </location>
</feature>
<evidence type="ECO:0000313" key="2">
    <source>
        <dbReference type="EMBL" id="KAK7037509.1"/>
    </source>
</evidence>
<reference evidence="2 3" key="1">
    <citation type="submission" date="2024-01" db="EMBL/GenBank/DDBJ databases">
        <title>A draft genome for a cacao thread blight-causing isolate of Paramarasmius palmivorus.</title>
        <authorList>
            <person name="Baruah I.K."/>
            <person name="Bukari Y."/>
            <person name="Amoako-Attah I."/>
            <person name="Meinhardt L.W."/>
            <person name="Bailey B.A."/>
            <person name="Cohen S.P."/>
        </authorList>
    </citation>
    <scope>NUCLEOTIDE SEQUENCE [LARGE SCALE GENOMIC DNA]</scope>
    <source>
        <strain evidence="2 3">GH-12</strain>
    </source>
</reference>
<name>A0AAW0CI54_9AGAR</name>
<evidence type="ECO:0000313" key="3">
    <source>
        <dbReference type="Proteomes" id="UP001383192"/>
    </source>
</evidence>
<comment type="caution">
    <text evidence="2">The sequence shown here is derived from an EMBL/GenBank/DDBJ whole genome shotgun (WGS) entry which is preliminary data.</text>
</comment>
<protein>
    <recommendedName>
        <fullName evidence="1">Fungal-type protein kinase domain-containing protein</fullName>
    </recommendedName>
</protein>
<dbReference type="PANTHER" id="PTHR38248:SF2">
    <property type="entry name" value="FUNK1 11"/>
    <property type="match status" value="1"/>
</dbReference>
<proteinExistence type="predicted"/>
<sequence length="450" mass="51005">MLSPKTLKTSGIELKTEWITHSSTRPSTVMKNSLHDPSFPDSTNEQSFDELLTKFPDDSIQGCHDASNAQLEDEVSLFDNRWNRALQFVKYGKEATVLDYCKSRFVVLGTIGESLLDVKSSWELCEAIIHALLGWLNHYQAGYLHRDISIANVICLKKPRMMEPYKISVPADVPTDFDIQEPLALEMQQVSIDDEQTSMAADSISQQPTSASNPEQVFMDADFPGSQTPVGTVEVPESVGTDPSSYAIRIKVALEKLGVTSQCKAILIDGDKAANWKSRTYDLHTKSGTPEFMSFGLRDAMERSVPYLQSPVDVLHSFFWVTMWAVMFNELNKERSEFEKHCHYLLVGDAVQREGVLKLMNTALRSKVLFTEPTSPILKQMATVLIEWHRSLDTLDDDWMTQVLGSRPGSAGRGWFLPYFHRFAFRGLAELLELMLKHRQTLMEYEPFRS</sequence>
<accession>A0AAW0CI54</accession>
<dbReference type="AlphaFoldDB" id="A0AAW0CI54"/>
<evidence type="ECO:0000259" key="1">
    <source>
        <dbReference type="Pfam" id="PF17667"/>
    </source>
</evidence>
<organism evidence="2 3">
    <name type="scientific">Paramarasmius palmivorus</name>
    <dbReference type="NCBI Taxonomy" id="297713"/>
    <lineage>
        <taxon>Eukaryota</taxon>
        <taxon>Fungi</taxon>
        <taxon>Dikarya</taxon>
        <taxon>Basidiomycota</taxon>
        <taxon>Agaricomycotina</taxon>
        <taxon>Agaricomycetes</taxon>
        <taxon>Agaricomycetidae</taxon>
        <taxon>Agaricales</taxon>
        <taxon>Marasmiineae</taxon>
        <taxon>Marasmiaceae</taxon>
        <taxon>Paramarasmius</taxon>
    </lineage>
</organism>
<dbReference type="EMBL" id="JAYKXP010000046">
    <property type="protein sequence ID" value="KAK7037509.1"/>
    <property type="molecule type" value="Genomic_DNA"/>
</dbReference>